<dbReference type="InterPro" id="IPR017853">
    <property type="entry name" value="GH"/>
</dbReference>
<dbReference type="AlphaFoldDB" id="A0A7K5F7Z7"/>
<dbReference type="Pfam" id="PF00232">
    <property type="entry name" value="Glyco_hydro_1"/>
    <property type="match status" value="1"/>
</dbReference>
<keyword evidence="2 5" id="KW-0378">Hydrolase</keyword>
<proteinExistence type="inferred from homology"/>
<comment type="similarity">
    <text evidence="1 4">Belongs to the glycosyl hydrolase 1 family.</text>
</comment>
<dbReference type="EMBL" id="VYZH01000797">
    <property type="protein sequence ID" value="NWS41041.1"/>
    <property type="molecule type" value="Genomic_DNA"/>
</dbReference>
<comment type="caution">
    <text evidence="5">The sequence shown here is derived from an EMBL/GenBank/DDBJ whole genome shotgun (WGS) entry which is preliminary data.</text>
</comment>
<reference evidence="5 6" key="1">
    <citation type="submission" date="2019-09" db="EMBL/GenBank/DDBJ databases">
        <title>Bird 10,000 Genomes (B10K) Project - Family phase.</title>
        <authorList>
            <person name="Zhang G."/>
        </authorList>
    </citation>
    <scope>NUCLEOTIDE SEQUENCE [LARGE SCALE GENOMIC DNA]</scope>
    <source>
        <strain evidence="5">B10K-DU-017-47</strain>
    </source>
</reference>
<dbReference type="SUPFAM" id="SSF51445">
    <property type="entry name" value="(Trans)glycosidases"/>
    <property type="match status" value="1"/>
</dbReference>
<sequence length="303" mass="34319">GYGTGEHPPGITDPGVASFKVAHTILKAHAKVWHVYSDKYCSQQQGKVGLVLNSDWAEPKTPTNSEDVRASERYLQFMLGWFAHPVFVNGDYPDILKSQIQEVNQQCSTAVAQLPLFTEEEKSWVKGTADFFGLSHYTSHLVSAVTNGTCTPDYKNIGNFSLHVDPSWPQTASSWIHVVPWGLRRLLKFVSQEYTGTKIPIYIAGNGMPTKDSGDLINDTLRVDYFQRYINEALKAYNLDNVNLRGYNTWSFMDDFEWLNGYDPRFGLHQVDFDNPNRPRTPKCSAVYYAEIIRNNGIPVPKE</sequence>
<evidence type="ECO:0000256" key="3">
    <source>
        <dbReference type="ARBA" id="ARBA00023295"/>
    </source>
</evidence>
<organism evidence="5 6">
    <name type="scientific">Probosciger aterrimus</name>
    <name type="common">Palm cockatoo</name>
    <dbReference type="NCBI Taxonomy" id="141839"/>
    <lineage>
        <taxon>Eukaryota</taxon>
        <taxon>Metazoa</taxon>
        <taxon>Chordata</taxon>
        <taxon>Craniata</taxon>
        <taxon>Vertebrata</taxon>
        <taxon>Euteleostomi</taxon>
        <taxon>Archelosauria</taxon>
        <taxon>Archosauria</taxon>
        <taxon>Dinosauria</taxon>
        <taxon>Saurischia</taxon>
        <taxon>Theropoda</taxon>
        <taxon>Coelurosauria</taxon>
        <taxon>Aves</taxon>
        <taxon>Neognathae</taxon>
        <taxon>Neoaves</taxon>
        <taxon>Telluraves</taxon>
        <taxon>Australaves</taxon>
        <taxon>Psittaciformes</taxon>
        <taxon>Cacatuidae</taxon>
        <taxon>Probosciger</taxon>
    </lineage>
</organism>
<dbReference type="FunFam" id="3.20.20.80:FF:000359">
    <property type="entry name" value="Glucosidase, beta, acid 3 (Cytosolic) (Predicted)"/>
    <property type="match status" value="1"/>
</dbReference>
<accession>A0A7K5F7Z7</accession>
<protein>
    <submittedName>
        <fullName evidence="5">LPH hydrolase</fullName>
    </submittedName>
</protein>
<dbReference type="PANTHER" id="PTHR10353:SF36">
    <property type="entry name" value="LP05116P"/>
    <property type="match status" value="1"/>
</dbReference>
<dbReference type="PRINTS" id="PR00131">
    <property type="entry name" value="GLHYDRLASE1"/>
</dbReference>
<evidence type="ECO:0000256" key="2">
    <source>
        <dbReference type="ARBA" id="ARBA00022801"/>
    </source>
</evidence>
<dbReference type="InterPro" id="IPR001360">
    <property type="entry name" value="Glyco_hydro_1"/>
</dbReference>
<feature type="non-terminal residue" evidence="5">
    <location>
        <position position="303"/>
    </location>
</feature>
<evidence type="ECO:0000256" key="1">
    <source>
        <dbReference type="ARBA" id="ARBA00010838"/>
    </source>
</evidence>
<dbReference type="GO" id="GO:0005975">
    <property type="term" value="P:carbohydrate metabolic process"/>
    <property type="evidence" value="ECO:0007669"/>
    <property type="project" value="InterPro"/>
</dbReference>
<evidence type="ECO:0000313" key="6">
    <source>
        <dbReference type="Proteomes" id="UP000562415"/>
    </source>
</evidence>
<dbReference type="PANTHER" id="PTHR10353">
    <property type="entry name" value="GLYCOSYL HYDROLASE"/>
    <property type="match status" value="1"/>
</dbReference>
<keyword evidence="6" id="KW-1185">Reference proteome</keyword>
<evidence type="ECO:0000313" key="5">
    <source>
        <dbReference type="EMBL" id="NWS41041.1"/>
    </source>
</evidence>
<dbReference type="GO" id="GO:0004553">
    <property type="term" value="F:hydrolase activity, hydrolyzing O-glycosyl compounds"/>
    <property type="evidence" value="ECO:0007669"/>
    <property type="project" value="InterPro"/>
</dbReference>
<dbReference type="OrthoDB" id="65569at2759"/>
<keyword evidence="3" id="KW-0326">Glycosidase</keyword>
<gene>
    <name evidence="5" type="primary">Lct</name>
    <name evidence="5" type="ORF">PROATE_R04804</name>
</gene>
<evidence type="ECO:0000256" key="4">
    <source>
        <dbReference type="RuleBase" id="RU003690"/>
    </source>
</evidence>
<name>A0A7K5F7Z7_PROAR</name>
<feature type="non-terminal residue" evidence="5">
    <location>
        <position position="1"/>
    </location>
</feature>
<dbReference type="Gene3D" id="3.20.20.80">
    <property type="entry name" value="Glycosidases"/>
    <property type="match status" value="1"/>
</dbReference>
<dbReference type="Proteomes" id="UP000562415">
    <property type="component" value="Unassembled WGS sequence"/>
</dbReference>